<dbReference type="EMBL" id="LAJY01000958">
    <property type="protein sequence ID" value="KJV06078.1"/>
    <property type="molecule type" value="Genomic_DNA"/>
</dbReference>
<keyword evidence="2" id="KW-1185">Reference proteome</keyword>
<dbReference type="AlphaFoldDB" id="A0A0F3IHS9"/>
<proteinExistence type="predicted"/>
<accession>A0A0F3IHS9</accession>
<evidence type="ECO:0000313" key="1">
    <source>
        <dbReference type="EMBL" id="KJV06078.1"/>
    </source>
</evidence>
<evidence type="ECO:0000313" key="2">
    <source>
        <dbReference type="Proteomes" id="UP000033774"/>
    </source>
</evidence>
<sequence>MLYSTLGCDLVLELPKELASDDSVSSILSQIGEALDAFKAKKHAYRFHRDDDQEPTVYYIHEFSIRIGNDTHPLSFSLSEELISEDAFMLPDRKSWVDEIDDELG</sequence>
<organism evidence="1 2">
    <name type="scientific">Elstera litoralis</name>
    <dbReference type="NCBI Taxonomy" id="552518"/>
    <lineage>
        <taxon>Bacteria</taxon>
        <taxon>Pseudomonadati</taxon>
        <taxon>Pseudomonadota</taxon>
        <taxon>Alphaproteobacteria</taxon>
        <taxon>Rhodospirillales</taxon>
        <taxon>Rhodospirillaceae</taxon>
        <taxon>Elstera</taxon>
    </lineage>
</organism>
<gene>
    <name evidence="1" type="ORF">VZ95_20925</name>
</gene>
<comment type="caution">
    <text evidence="1">The sequence shown here is derived from an EMBL/GenBank/DDBJ whole genome shotgun (WGS) entry which is preliminary data.</text>
</comment>
<name>A0A0F3IHS9_9PROT</name>
<reference evidence="1 2" key="1">
    <citation type="submission" date="2015-03" db="EMBL/GenBank/DDBJ databases">
        <title>Draft genome sequence of Elstera litoralis.</title>
        <authorList>
            <person name="Rahalkar M.C."/>
            <person name="Dhakephalkar P.K."/>
            <person name="Pore S.D."/>
            <person name="Arora P."/>
            <person name="Kapse N.G."/>
            <person name="Pandit P.S."/>
        </authorList>
    </citation>
    <scope>NUCLEOTIDE SEQUENCE [LARGE SCALE GENOMIC DNA]</scope>
    <source>
        <strain evidence="1 2">Dia-1</strain>
    </source>
</reference>
<protein>
    <submittedName>
        <fullName evidence="1">Uncharacterized protein</fullName>
    </submittedName>
</protein>
<dbReference type="Proteomes" id="UP000033774">
    <property type="component" value="Unassembled WGS sequence"/>
</dbReference>